<comment type="caution">
    <text evidence="1">The sequence shown here is derived from an EMBL/GenBank/DDBJ whole genome shotgun (WGS) entry which is preliminary data.</text>
</comment>
<dbReference type="EC" id="2.4.2.14" evidence="1"/>
<name>A0AC61R4B5_9FIRM</name>
<dbReference type="Proteomes" id="UP000308836">
    <property type="component" value="Unassembled WGS sequence"/>
</dbReference>
<proteinExistence type="predicted"/>
<gene>
    <name evidence="1" type="ORF">E5336_11485</name>
</gene>
<protein>
    <submittedName>
        <fullName evidence="1">Amidophosphoribosyltransferase</fullName>
        <ecNumber evidence="1">2.4.2.14</ecNumber>
    </submittedName>
</protein>
<keyword evidence="1" id="KW-0328">Glycosyltransferase</keyword>
<sequence>MFDEIHEECGVFGAYHIQNAAAITYYGLHTLQHRGQEASGIAVGEGAKIQVRKGKGLTIDVFTREKLEQMPGKVAVGHVRYSTAGGQENANIQPIVARGRVHDVAIVHNGQIVNEKELRIELEEAGCIFQGTSDSEIVLHMIQKEQGTMRERVMKTARKLVGAFSILVLCEDAIYAIRDQKGLRPLSYAKMQDGYVIGSETCAFEVLGLYTHTDVKPGELVEFKDGIVRRFDYEPAGETHLCAMEYIYFARPDSVIENLNVHRFRKETGRLLALRDDVEADIVIGVPDSSLSAAIGYAEASGIPFETGLVKNRFVGRTFIQPTQALRDRGVRMKLSAIGPIVAGKSVVMIDDSIVRGTTSRRIVRLLKDAGAREVHVRIASPVITSPCFYGVDTSTKEELIGARMDEAAICEAIEADSLRFMSIDDLKAAAGGVGLCTACFDGSYCTDLYSYGEKL</sequence>
<keyword evidence="2" id="KW-1185">Reference proteome</keyword>
<keyword evidence="1" id="KW-0808">Transferase</keyword>
<accession>A0AC61R4B5</accession>
<evidence type="ECO:0000313" key="1">
    <source>
        <dbReference type="EMBL" id="TGY64833.1"/>
    </source>
</evidence>
<reference evidence="1" key="1">
    <citation type="submission" date="2019-04" db="EMBL/GenBank/DDBJ databases">
        <title>Microbes associate with the intestines of laboratory mice.</title>
        <authorList>
            <person name="Navarre W."/>
            <person name="Wong E."/>
            <person name="Huang K."/>
            <person name="Tropini C."/>
            <person name="Ng K."/>
            <person name="Yu B."/>
        </authorList>
    </citation>
    <scope>NUCLEOTIDE SEQUENCE</scope>
    <source>
        <strain evidence="1">NM09_H32</strain>
    </source>
</reference>
<evidence type="ECO:0000313" key="2">
    <source>
        <dbReference type="Proteomes" id="UP000308836"/>
    </source>
</evidence>
<dbReference type="EMBL" id="SRYG01000032">
    <property type="protein sequence ID" value="TGY64833.1"/>
    <property type="molecule type" value="Genomic_DNA"/>
</dbReference>
<organism evidence="1 2">
    <name type="scientific">Dubosiella muris</name>
    <dbReference type="NCBI Taxonomy" id="3038133"/>
    <lineage>
        <taxon>Bacteria</taxon>
        <taxon>Bacillati</taxon>
        <taxon>Bacillota</taxon>
        <taxon>Erysipelotrichia</taxon>
        <taxon>Erysipelotrichales</taxon>
        <taxon>Erysipelotrichaceae</taxon>
        <taxon>Dubosiella</taxon>
    </lineage>
</organism>